<dbReference type="Gene3D" id="3.30.420.10">
    <property type="entry name" value="Ribonuclease H-like superfamily/Ribonuclease H"/>
    <property type="match status" value="1"/>
</dbReference>
<dbReference type="InterPro" id="IPR002562">
    <property type="entry name" value="3'-5'_exonuclease_dom"/>
</dbReference>
<evidence type="ECO:0000259" key="2">
    <source>
        <dbReference type="Pfam" id="PF01612"/>
    </source>
</evidence>
<dbReference type="GO" id="GO:0003676">
    <property type="term" value="F:nucleic acid binding"/>
    <property type="evidence" value="ECO:0007669"/>
    <property type="project" value="InterPro"/>
</dbReference>
<dbReference type="GO" id="GO:0006139">
    <property type="term" value="P:nucleobase-containing compound metabolic process"/>
    <property type="evidence" value="ECO:0007669"/>
    <property type="project" value="InterPro"/>
</dbReference>
<evidence type="ECO:0000313" key="3">
    <source>
        <dbReference type="EMBL" id="KAK3675778.1"/>
    </source>
</evidence>
<dbReference type="SUPFAM" id="SSF53098">
    <property type="entry name" value="Ribonuclease H-like"/>
    <property type="match status" value="1"/>
</dbReference>
<proteinExistence type="predicted"/>
<sequence>MPVCEDQSGTRSFQEAQHLLLQHGTYFPSQSSEVVHIQKAGTLSVGMDILLVGTVELLRTFLDSVKACPNDPPSFYIDLEGDDLCRHGTVSLITILVVPHHKVYLIDVATLGRSAFDTSTADGNTLRQLLESDRIAKVFFDIRNDSDALYSLYGVNVAGIEDIQLMELASRNFSKRCVHGLAKCIENDAKVDYETRRNWRNVKDNGRRLFDPARGGSYAVFAERPMSTEVRDYCVQDVALMPNLRDVYRAKLCDAWWRKIEDETRARIRLSQSVGYNGKGRHMALGPSHWIGWSPSISQRSERTLLERPVPASDHKEDPTPKASEQQATDTSPTLNSGQANPETEDASLGPDGRALQQLSLLRSHDVDDDSENGSNGDRYGTSYHGGGLHYHNSNEDDDQYKDLTACDSECGYCGQCPY</sequence>
<keyword evidence="4" id="KW-1185">Reference proteome</keyword>
<feature type="region of interest" description="Disordered" evidence="1">
    <location>
        <begin position="309"/>
        <end position="351"/>
    </location>
</feature>
<gene>
    <name evidence="3" type="ORF">LTR78_004419</name>
</gene>
<dbReference type="PANTHER" id="PTHR43040">
    <property type="entry name" value="RIBONUCLEASE D"/>
    <property type="match status" value="1"/>
</dbReference>
<feature type="compositionally biased region" description="Polar residues" evidence="1">
    <location>
        <begin position="323"/>
        <end position="342"/>
    </location>
</feature>
<dbReference type="AlphaFoldDB" id="A0AAE0WQ11"/>
<comment type="caution">
    <text evidence="3">The sequence shown here is derived from an EMBL/GenBank/DDBJ whole genome shotgun (WGS) entry which is preliminary data.</text>
</comment>
<dbReference type="EMBL" id="JAUTXT010000013">
    <property type="protein sequence ID" value="KAK3675778.1"/>
    <property type="molecule type" value="Genomic_DNA"/>
</dbReference>
<dbReference type="InterPro" id="IPR012337">
    <property type="entry name" value="RNaseH-like_sf"/>
</dbReference>
<feature type="domain" description="3'-5' exonuclease" evidence="2">
    <location>
        <begin position="56"/>
        <end position="245"/>
    </location>
</feature>
<evidence type="ECO:0000256" key="1">
    <source>
        <dbReference type="SAM" id="MobiDB-lite"/>
    </source>
</evidence>
<evidence type="ECO:0000313" key="4">
    <source>
        <dbReference type="Proteomes" id="UP001274830"/>
    </source>
</evidence>
<protein>
    <recommendedName>
        <fullName evidence="2">3'-5' exonuclease domain-containing protein</fullName>
    </recommendedName>
</protein>
<reference evidence="3" key="1">
    <citation type="submission" date="2023-07" db="EMBL/GenBank/DDBJ databases">
        <title>Black Yeasts Isolated from many extreme environments.</title>
        <authorList>
            <person name="Coleine C."/>
            <person name="Stajich J.E."/>
            <person name="Selbmann L."/>
        </authorList>
    </citation>
    <scope>NUCLEOTIDE SEQUENCE</scope>
    <source>
        <strain evidence="3">CCFEE 5485</strain>
    </source>
</reference>
<dbReference type="InterPro" id="IPR036397">
    <property type="entry name" value="RNaseH_sf"/>
</dbReference>
<dbReference type="PANTHER" id="PTHR43040:SF1">
    <property type="entry name" value="RIBONUCLEASE D"/>
    <property type="match status" value="1"/>
</dbReference>
<dbReference type="GO" id="GO:0008408">
    <property type="term" value="F:3'-5' exonuclease activity"/>
    <property type="evidence" value="ECO:0007669"/>
    <property type="project" value="InterPro"/>
</dbReference>
<dbReference type="Proteomes" id="UP001274830">
    <property type="component" value="Unassembled WGS sequence"/>
</dbReference>
<accession>A0AAE0WQ11</accession>
<organism evidence="3 4">
    <name type="scientific">Recurvomyces mirabilis</name>
    <dbReference type="NCBI Taxonomy" id="574656"/>
    <lineage>
        <taxon>Eukaryota</taxon>
        <taxon>Fungi</taxon>
        <taxon>Dikarya</taxon>
        <taxon>Ascomycota</taxon>
        <taxon>Pezizomycotina</taxon>
        <taxon>Dothideomycetes</taxon>
        <taxon>Dothideomycetidae</taxon>
        <taxon>Mycosphaerellales</taxon>
        <taxon>Teratosphaeriaceae</taxon>
        <taxon>Recurvomyces</taxon>
    </lineage>
</organism>
<name>A0AAE0WQ11_9PEZI</name>
<dbReference type="Pfam" id="PF01612">
    <property type="entry name" value="DNA_pol_A_exo1"/>
    <property type="match status" value="1"/>
</dbReference>